<evidence type="ECO:0000256" key="3">
    <source>
        <dbReference type="ARBA" id="ARBA00005336"/>
    </source>
</evidence>
<name>A0A9P1M830_9PEZI</name>
<protein>
    <recommendedName>
        <fullName evidence="4">beta-glucosidase</fullName>
        <ecNumber evidence="4">3.2.1.21</ecNumber>
    </recommendedName>
</protein>
<dbReference type="PANTHER" id="PTHR42715">
    <property type="entry name" value="BETA-GLUCOSIDASE"/>
    <property type="match status" value="1"/>
</dbReference>
<dbReference type="InterPro" id="IPR036962">
    <property type="entry name" value="Glyco_hydro_3_N_sf"/>
</dbReference>
<dbReference type="Pfam" id="PF14310">
    <property type="entry name" value="Fn3-like"/>
    <property type="match status" value="1"/>
</dbReference>
<dbReference type="Pfam" id="PF00933">
    <property type="entry name" value="Glyco_hydro_3"/>
    <property type="match status" value="1"/>
</dbReference>
<comment type="catalytic activity">
    <reaction evidence="1">
        <text>Hydrolysis of terminal, non-reducing beta-D-glucosyl residues with release of beta-D-glucose.</text>
        <dbReference type="EC" id="3.2.1.21"/>
    </reaction>
</comment>
<evidence type="ECO:0000256" key="1">
    <source>
        <dbReference type="ARBA" id="ARBA00000448"/>
    </source>
</evidence>
<dbReference type="InterPro" id="IPR013783">
    <property type="entry name" value="Ig-like_fold"/>
</dbReference>
<evidence type="ECO:0000256" key="5">
    <source>
        <dbReference type="ARBA" id="ARBA00022801"/>
    </source>
</evidence>
<dbReference type="InterPro" id="IPR017853">
    <property type="entry name" value="GH"/>
</dbReference>
<proteinExistence type="inferred from homology"/>
<dbReference type="Gene3D" id="3.20.20.300">
    <property type="entry name" value="Glycoside hydrolase, family 3, N-terminal domain"/>
    <property type="match status" value="1"/>
</dbReference>
<evidence type="ECO:0000259" key="10">
    <source>
        <dbReference type="SMART" id="SM01217"/>
    </source>
</evidence>
<dbReference type="PRINTS" id="PR00133">
    <property type="entry name" value="GLHYDRLASE3"/>
</dbReference>
<evidence type="ECO:0000256" key="7">
    <source>
        <dbReference type="ARBA" id="ARBA00023277"/>
    </source>
</evidence>
<dbReference type="SUPFAM" id="SSF51445">
    <property type="entry name" value="(Trans)glycosidases"/>
    <property type="match status" value="1"/>
</dbReference>
<keyword evidence="5" id="KW-0378">Hydrolase</keyword>
<evidence type="ECO:0000256" key="9">
    <source>
        <dbReference type="ARBA" id="ARBA00023326"/>
    </source>
</evidence>
<evidence type="ECO:0000313" key="11">
    <source>
        <dbReference type="EMBL" id="CAI4213178.1"/>
    </source>
</evidence>
<dbReference type="InterPro" id="IPR036881">
    <property type="entry name" value="Glyco_hydro_3_C_sf"/>
</dbReference>
<dbReference type="EC" id="3.2.1.21" evidence="4"/>
<comment type="caution">
    <text evidence="11">The sequence shown here is derived from an EMBL/GenBank/DDBJ whole genome shotgun (WGS) entry which is preliminary data.</text>
</comment>
<dbReference type="InterPro" id="IPR026891">
    <property type="entry name" value="Fn3-like"/>
</dbReference>
<organism evidence="11 12">
    <name type="scientific">Parascedosporium putredinis</name>
    <dbReference type="NCBI Taxonomy" id="1442378"/>
    <lineage>
        <taxon>Eukaryota</taxon>
        <taxon>Fungi</taxon>
        <taxon>Dikarya</taxon>
        <taxon>Ascomycota</taxon>
        <taxon>Pezizomycotina</taxon>
        <taxon>Sordariomycetes</taxon>
        <taxon>Hypocreomycetidae</taxon>
        <taxon>Microascales</taxon>
        <taxon>Microascaceae</taxon>
        <taxon>Parascedosporium</taxon>
    </lineage>
</organism>
<evidence type="ECO:0000256" key="4">
    <source>
        <dbReference type="ARBA" id="ARBA00012744"/>
    </source>
</evidence>
<dbReference type="Proteomes" id="UP000838763">
    <property type="component" value="Unassembled WGS sequence"/>
</dbReference>
<comment type="similarity">
    <text evidence="3">Belongs to the glycosyl hydrolase 3 family.</text>
</comment>
<feature type="domain" description="Fibronectin type III-like" evidence="10">
    <location>
        <begin position="621"/>
        <end position="693"/>
    </location>
</feature>
<dbReference type="GO" id="GO:0009251">
    <property type="term" value="P:glucan catabolic process"/>
    <property type="evidence" value="ECO:0007669"/>
    <property type="project" value="TreeGrafter"/>
</dbReference>
<dbReference type="Pfam" id="PF01915">
    <property type="entry name" value="Glyco_hydro_3_C"/>
    <property type="match status" value="1"/>
</dbReference>
<dbReference type="EMBL" id="CALLCH030000007">
    <property type="protein sequence ID" value="CAI4213178.1"/>
    <property type="molecule type" value="Genomic_DNA"/>
</dbReference>
<accession>A0A9P1M830</accession>
<sequence>MDYTTLLPELKLEEKISLLSGSDFSHAAGIPRLNIPATKVADSINGVRPSNIAGSETTACFPNTTCLASTWDRSLLASLGTHVARQARLKSAQVVLGPTINIHRDPRAGRNFECWSEDPVLTGELAAALVNGIQDAGVGACAKHFVCNDSETARQTYDVKESVDSRTLREIYLAAWQVMLRKSDPLAVMTAYNKVDGQFCSENYALLNVLRETWGFKGIAMSDWFGTHSTADSVKAGVDLEMPFPVLRGQRLLNAVREGQVTEAEIDRRRCEEFADTNDLARKIAAAGVVLVKNEGHVLPVDPAGGPKKIALIDVLPGVFAEPHSVEYAPGVRTNVIMPVAPTEKLKLPGGEPGVKVDYYNQGAADPIFTEVLEKPVIFMLERLRPGLEALGSRLEMTTLLTADTAGTHTLAPGITTEQFIFRPLLIETRLKLSMAAGQTFSRPVRIRGFDLEDMSLRANQIALIKAVAAASKQTVLVLHCGNPIDVSPFIDDVDAVLIAHFPGQEGAMAVAEVISGAVNPSGKLATTWFKTLQDVPSYKHFPAKQTLDGKMEISYTEGLEVGYRCKEADTKARWPFGFGLSYTTFAHKDLTARVVEAAGSVGTLDCSVLVTNTGTRGGKEVVQLFVTAPVTAAVWRPAKELKEFTTVYLEPGESKEVTLSVALDSACSYWDEEAASWRLEAGQYGVCVGESQASFEVTEGKLWNHL</sequence>
<keyword evidence="12" id="KW-1185">Reference proteome</keyword>
<dbReference type="InterPro" id="IPR002772">
    <property type="entry name" value="Glyco_hydro_3_C"/>
</dbReference>
<dbReference type="Gene3D" id="3.40.50.1700">
    <property type="entry name" value="Glycoside hydrolase family 3 C-terminal domain"/>
    <property type="match status" value="2"/>
</dbReference>
<keyword evidence="7" id="KW-0119">Carbohydrate metabolism</keyword>
<dbReference type="GO" id="GO:0008422">
    <property type="term" value="F:beta-glucosidase activity"/>
    <property type="evidence" value="ECO:0007669"/>
    <property type="project" value="UniProtKB-EC"/>
</dbReference>
<evidence type="ECO:0000256" key="2">
    <source>
        <dbReference type="ARBA" id="ARBA00004987"/>
    </source>
</evidence>
<reference evidence="11" key="1">
    <citation type="submission" date="2022-11" db="EMBL/GenBank/DDBJ databases">
        <authorList>
            <person name="Scott C."/>
            <person name="Bruce N."/>
        </authorList>
    </citation>
    <scope>NUCLEOTIDE SEQUENCE</scope>
</reference>
<dbReference type="SMART" id="SM01217">
    <property type="entry name" value="Fn3_like"/>
    <property type="match status" value="1"/>
</dbReference>
<comment type="pathway">
    <text evidence="2">Glycan metabolism; cellulose degradation.</text>
</comment>
<dbReference type="SUPFAM" id="SSF52279">
    <property type="entry name" value="Beta-D-glucan exohydrolase, C-terminal domain"/>
    <property type="match status" value="1"/>
</dbReference>
<dbReference type="PANTHER" id="PTHR42715:SF3">
    <property type="entry name" value="BETA-GLUCOSIDASE B-RELATED"/>
    <property type="match status" value="1"/>
</dbReference>
<gene>
    <name evidence="11" type="ORF">PPNO1_LOCUS2929</name>
</gene>
<evidence type="ECO:0000256" key="8">
    <source>
        <dbReference type="ARBA" id="ARBA00023295"/>
    </source>
</evidence>
<keyword evidence="9" id="KW-0624">Polysaccharide degradation</keyword>
<dbReference type="InterPro" id="IPR001764">
    <property type="entry name" value="Glyco_hydro_3_N"/>
</dbReference>
<dbReference type="FunFam" id="2.60.40.10:FF:000495">
    <property type="entry name" value="Periplasmic beta-glucosidase"/>
    <property type="match status" value="1"/>
</dbReference>
<evidence type="ECO:0000313" key="12">
    <source>
        <dbReference type="Proteomes" id="UP000838763"/>
    </source>
</evidence>
<keyword evidence="6" id="KW-0325">Glycoprotein</keyword>
<dbReference type="Gene3D" id="2.60.40.10">
    <property type="entry name" value="Immunoglobulins"/>
    <property type="match status" value="1"/>
</dbReference>
<dbReference type="AlphaFoldDB" id="A0A9P1M830"/>
<dbReference type="OrthoDB" id="10036721at2759"/>
<dbReference type="InterPro" id="IPR050288">
    <property type="entry name" value="Cellulose_deg_GH3"/>
</dbReference>
<keyword evidence="8" id="KW-0326">Glycosidase</keyword>
<evidence type="ECO:0000256" key="6">
    <source>
        <dbReference type="ARBA" id="ARBA00023180"/>
    </source>
</evidence>